<evidence type="ECO:0000313" key="3">
    <source>
        <dbReference type="EMBL" id="VEV96675.1"/>
    </source>
</evidence>
<keyword evidence="1" id="KW-1133">Transmembrane helix</keyword>
<dbReference type="PANTHER" id="PTHR12879">
    <property type="entry name" value="SPHINGOLIPID DELTA 4 DESATURASE/C-4 HYDROXYLASE PROTEIN DES2"/>
    <property type="match status" value="1"/>
</dbReference>
<feature type="transmembrane region" description="Helical" evidence="1">
    <location>
        <begin position="54"/>
        <end position="78"/>
    </location>
</feature>
<dbReference type="PANTHER" id="PTHR12879:SF8">
    <property type="entry name" value="SPHINGOLIPID DELTA(4)-DESATURASE DES1"/>
    <property type="match status" value="1"/>
</dbReference>
<feature type="domain" description="Fatty acid desaturase" evidence="2">
    <location>
        <begin position="55"/>
        <end position="305"/>
    </location>
</feature>
<dbReference type="InterPro" id="IPR005804">
    <property type="entry name" value="FA_desaturase_dom"/>
</dbReference>
<accession>A0A653E1X5</accession>
<dbReference type="GO" id="GO:0042284">
    <property type="term" value="F:sphingolipid delta-4 desaturase activity"/>
    <property type="evidence" value="ECO:0007669"/>
    <property type="project" value="TreeGrafter"/>
</dbReference>
<keyword evidence="1" id="KW-0472">Membrane</keyword>
<reference evidence="3" key="1">
    <citation type="submission" date="2019-02" db="EMBL/GenBank/DDBJ databases">
        <authorList>
            <consortium name="Genoscope - CEA"/>
            <person name="William W."/>
        </authorList>
    </citation>
    <scope>NUCLEOTIDE SEQUENCE [LARGE SCALE GENOMIC DNA]</scope>
    <source>
        <strain evidence="3">YSy11</strain>
    </source>
</reference>
<sequence length="327" mass="36835">MNERIKITEIFSRDEIKQLTARSDAYGAWAVGSTWAVIGLTFALLAYAQSHVPLWAFIAALVVGMAVIAGRQLCLAILQHDAAHGTLFKSKWGNDVLSDWLCARPVWNELHKYRPYHLVHHAKTSTEDDPDLSLVAGFPTTRRSLLRKLARDTFGITGFKFVLGRVLMDAEVIKWTVANDVQPLPQDGRKWWSYPQAFLRNAAGMLITNGILFAALAATGNAWLYGVWVVAYITPFPLFIRIRSMAEHACLGSSRNTLRNTRTTRAGFVARAFVAPIRVNYHIEHHLMASVPYFRLPQMHQMLLERGHVPTPPSYFDVLRLVSSRAL</sequence>
<proteinExistence type="predicted"/>
<evidence type="ECO:0000259" key="2">
    <source>
        <dbReference type="Pfam" id="PF00487"/>
    </source>
</evidence>
<dbReference type="GO" id="GO:0046513">
    <property type="term" value="P:ceramide biosynthetic process"/>
    <property type="evidence" value="ECO:0007669"/>
    <property type="project" value="TreeGrafter"/>
</dbReference>
<dbReference type="AlphaFoldDB" id="A0A653E1X5"/>
<dbReference type="RefSeq" id="WP_150547992.1">
    <property type="nucleotide sequence ID" value="NZ_LR215729.2"/>
</dbReference>
<organism evidence="3">
    <name type="scientific">Pseudomonas marincola</name>
    <dbReference type="NCBI Taxonomy" id="437900"/>
    <lineage>
        <taxon>Bacteria</taxon>
        <taxon>Pseudomonadati</taxon>
        <taxon>Pseudomonadota</taxon>
        <taxon>Gammaproteobacteria</taxon>
        <taxon>Pseudomonadales</taxon>
        <taxon>Pseudomonadaceae</taxon>
        <taxon>Pseudomonas</taxon>
    </lineage>
</organism>
<dbReference type="GO" id="GO:0016020">
    <property type="term" value="C:membrane"/>
    <property type="evidence" value="ECO:0007669"/>
    <property type="project" value="GOC"/>
</dbReference>
<dbReference type="EMBL" id="LR215729">
    <property type="protein sequence ID" value="VEV96675.1"/>
    <property type="molecule type" value="Genomic_DNA"/>
</dbReference>
<feature type="transmembrane region" description="Helical" evidence="1">
    <location>
        <begin position="26"/>
        <end position="48"/>
    </location>
</feature>
<evidence type="ECO:0000256" key="1">
    <source>
        <dbReference type="SAM" id="Phobius"/>
    </source>
</evidence>
<name>A0A653E1X5_9PSED</name>
<gene>
    <name evidence="3" type="ORF">PMYSY11_1628</name>
</gene>
<protein>
    <submittedName>
        <fullName evidence="3">Fatty acid desaturase</fullName>
    </submittedName>
</protein>
<dbReference type="Pfam" id="PF00487">
    <property type="entry name" value="FA_desaturase"/>
    <property type="match status" value="1"/>
</dbReference>
<dbReference type="CDD" id="cd03510">
    <property type="entry name" value="Rhizobitoxine-FADS-like"/>
    <property type="match status" value="1"/>
</dbReference>
<keyword evidence="1" id="KW-0812">Transmembrane</keyword>